<dbReference type="GO" id="GO:0015226">
    <property type="term" value="F:carnitine transmembrane transporter activity"/>
    <property type="evidence" value="ECO:0007669"/>
    <property type="project" value="TreeGrafter"/>
</dbReference>
<dbReference type="EMBL" id="JRZE01000003">
    <property type="protein sequence ID" value="KHF44832.1"/>
    <property type="molecule type" value="Genomic_DNA"/>
</dbReference>
<comment type="caution">
    <text evidence="7">The sequence shown here is derived from an EMBL/GenBank/DDBJ whole genome shotgun (WGS) entry which is preliminary data.</text>
</comment>
<feature type="chain" id="PRO_5039698143" evidence="5">
    <location>
        <begin position="25"/>
        <end position="299"/>
    </location>
</feature>
<dbReference type="AlphaFoldDB" id="A0A837DBS4"/>
<comment type="subcellular location">
    <subcellularLocation>
        <location evidence="1">Cell membrane</location>
    </subcellularLocation>
</comment>
<feature type="signal peptide" evidence="5">
    <location>
        <begin position="1"/>
        <end position="24"/>
    </location>
</feature>
<evidence type="ECO:0000256" key="4">
    <source>
        <dbReference type="ARBA" id="ARBA00023136"/>
    </source>
</evidence>
<keyword evidence="5" id="KW-0732">Signal</keyword>
<evidence type="ECO:0000256" key="5">
    <source>
        <dbReference type="SAM" id="SignalP"/>
    </source>
</evidence>
<sequence>MKRKRFRGLSFIAGLMTAAMALTACGGDSGGGDDGGDKDLTIGYISWDENIALANLFKVQLEQRGYSVELKQLDAGPTFQALSQGDIDLFQDAWLPITHEDYWEQHKDKVEDLGTWYTGATLNIAVPAYVDEVDSIADLAEHADMFDGTITGIEPGAGLTRITQDEVIPGYGLDGKLSLQTSSTTAMLTELDSAIKAEEPIVVTLWHPHWAYSRYDLKDLEDPEGLMGEGEEIHNVGRKGFSEDFPELAEMLKSFTMSDEMLASLEDAIQQAGTGNELQAVEEWSEENKEALDEIFGDL</sequence>
<feature type="domain" description="ABC-type glycine betaine transport system substrate-binding" evidence="6">
    <location>
        <begin position="38"/>
        <end position="286"/>
    </location>
</feature>
<dbReference type="PROSITE" id="PS51257">
    <property type="entry name" value="PROKAR_LIPOPROTEIN"/>
    <property type="match status" value="1"/>
</dbReference>
<dbReference type="RefSeq" id="WP_012795632.1">
    <property type="nucleotide sequence ID" value="NZ_CALJZO010000069.1"/>
</dbReference>
<evidence type="ECO:0000259" key="6">
    <source>
        <dbReference type="Pfam" id="PF04069"/>
    </source>
</evidence>
<evidence type="ECO:0000256" key="1">
    <source>
        <dbReference type="ARBA" id="ARBA00004236"/>
    </source>
</evidence>
<evidence type="ECO:0000313" key="7">
    <source>
        <dbReference type="EMBL" id="KHF44832.1"/>
    </source>
</evidence>
<keyword evidence="4" id="KW-0472">Membrane</keyword>
<dbReference type="Gene3D" id="3.10.105.10">
    <property type="entry name" value="Dipeptide-binding Protein, Domain 3"/>
    <property type="match status" value="2"/>
</dbReference>
<dbReference type="SUPFAM" id="SSF53850">
    <property type="entry name" value="Periplasmic binding protein-like II"/>
    <property type="match status" value="1"/>
</dbReference>
<reference evidence="7 8" key="1">
    <citation type="submission" date="2014-10" db="EMBL/GenBank/DDBJ databases">
        <title>Genome sequence of Micropolyspora internatus JCM3315.</title>
        <authorList>
            <person name="Shin S.-K."/>
            <person name="Yi H."/>
        </authorList>
    </citation>
    <scope>NUCLEOTIDE SEQUENCE [LARGE SCALE GENOMIC DNA]</scope>
    <source>
        <strain evidence="7 8">JCM 3315</strain>
    </source>
</reference>
<keyword evidence="3" id="KW-1003">Cell membrane</keyword>
<dbReference type="PANTHER" id="PTHR47737:SF1">
    <property type="entry name" value="GLYCINE BETAINE_PROLINE BETAINE TRANSPORT SYSTEM PERMEASE PROTEIN PROW"/>
    <property type="match status" value="1"/>
</dbReference>
<dbReference type="InterPro" id="IPR007210">
    <property type="entry name" value="ABC_Gly_betaine_transp_sub-bd"/>
</dbReference>
<proteinExistence type="predicted"/>
<name>A0A837DBS4_9PSEU</name>
<accession>A0A837DBS4</accession>
<evidence type="ECO:0000313" key="8">
    <source>
        <dbReference type="Proteomes" id="UP000030848"/>
    </source>
</evidence>
<dbReference type="GO" id="GO:0031460">
    <property type="term" value="P:glycine betaine transport"/>
    <property type="evidence" value="ECO:0007669"/>
    <property type="project" value="TreeGrafter"/>
</dbReference>
<dbReference type="OrthoDB" id="9787902at2"/>
<organism evidence="7 8">
    <name type="scientific">Saccharomonospora viridis</name>
    <dbReference type="NCBI Taxonomy" id="1852"/>
    <lineage>
        <taxon>Bacteria</taxon>
        <taxon>Bacillati</taxon>
        <taxon>Actinomycetota</taxon>
        <taxon>Actinomycetes</taxon>
        <taxon>Pseudonocardiales</taxon>
        <taxon>Pseudonocardiaceae</taxon>
        <taxon>Saccharomonospora</taxon>
    </lineage>
</organism>
<evidence type="ECO:0000256" key="3">
    <source>
        <dbReference type="ARBA" id="ARBA00022475"/>
    </source>
</evidence>
<dbReference type="PANTHER" id="PTHR47737">
    <property type="entry name" value="GLYCINE BETAINE/PROLINE BETAINE TRANSPORT SYSTEM PERMEASE PROTEIN PROW"/>
    <property type="match status" value="1"/>
</dbReference>
<dbReference type="CDD" id="cd13639">
    <property type="entry name" value="PBP2_OpuAC_like"/>
    <property type="match status" value="1"/>
</dbReference>
<dbReference type="GO" id="GO:0015871">
    <property type="term" value="P:choline transport"/>
    <property type="evidence" value="ECO:0007669"/>
    <property type="project" value="TreeGrafter"/>
</dbReference>
<protein>
    <submittedName>
        <fullName evidence="7">Glycine/betaine ABC transporter substrate-binding protein</fullName>
    </submittedName>
</protein>
<dbReference type="OMA" id="MWQGVAT"/>
<gene>
    <name evidence="7" type="ORF">MINT15_17140</name>
</gene>
<dbReference type="Pfam" id="PF04069">
    <property type="entry name" value="OpuAC"/>
    <property type="match status" value="1"/>
</dbReference>
<evidence type="ECO:0000256" key="2">
    <source>
        <dbReference type="ARBA" id="ARBA00022448"/>
    </source>
</evidence>
<keyword evidence="2" id="KW-0813">Transport</keyword>
<dbReference type="GO" id="GO:0043190">
    <property type="term" value="C:ATP-binding cassette (ABC) transporter complex"/>
    <property type="evidence" value="ECO:0007669"/>
    <property type="project" value="InterPro"/>
</dbReference>
<dbReference type="Proteomes" id="UP000030848">
    <property type="component" value="Unassembled WGS sequence"/>
</dbReference>
<dbReference type="GO" id="GO:0005275">
    <property type="term" value="F:amine transmembrane transporter activity"/>
    <property type="evidence" value="ECO:0007669"/>
    <property type="project" value="TreeGrafter"/>
</dbReference>
<dbReference type="Gene3D" id="3.40.190.100">
    <property type="entry name" value="Glycine betaine-binding periplasmic protein, domain 2"/>
    <property type="match status" value="1"/>
</dbReference>